<proteinExistence type="predicted"/>
<evidence type="ECO:0000256" key="1">
    <source>
        <dbReference type="SAM" id="MobiDB-lite"/>
    </source>
</evidence>
<dbReference type="AlphaFoldDB" id="A0A1R3HYA8"/>
<sequence>MEVRFARYKTSKGKGGVSVSNGRGGETNSPSNEEPKLIADVDASNKLIFFQFHPP</sequence>
<comment type="caution">
    <text evidence="2">The sequence shown here is derived from an EMBL/GenBank/DDBJ whole genome shotgun (WGS) entry which is preliminary data.</text>
</comment>
<name>A0A1R3HYA8_COCAP</name>
<dbReference type="EMBL" id="AWWV01011030">
    <property type="protein sequence ID" value="OMO75347.1"/>
    <property type="molecule type" value="Genomic_DNA"/>
</dbReference>
<reference evidence="2 3" key="1">
    <citation type="submission" date="2013-09" db="EMBL/GenBank/DDBJ databases">
        <title>Corchorus capsularis genome sequencing.</title>
        <authorList>
            <person name="Alam M."/>
            <person name="Haque M.S."/>
            <person name="Islam M.S."/>
            <person name="Emdad E.M."/>
            <person name="Islam M.M."/>
            <person name="Ahmed B."/>
            <person name="Halim A."/>
            <person name="Hossen Q.M.M."/>
            <person name="Hossain M.Z."/>
            <person name="Ahmed R."/>
            <person name="Khan M.M."/>
            <person name="Islam R."/>
            <person name="Rashid M.M."/>
            <person name="Khan S.A."/>
            <person name="Rahman M.S."/>
            <person name="Alam M."/>
        </authorList>
    </citation>
    <scope>NUCLEOTIDE SEQUENCE [LARGE SCALE GENOMIC DNA]</scope>
    <source>
        <strain evidence="3">cv. CVL-1</strain>
        <tissue evidence="2">Whole seedling</tissue>
    </source>
</reference>
<feature type="region of interest" description="Disordered" evidence="1">
    <location>
        <begin position="1"/>
        <end position="36"/>
    </location>
</feature>
<dbReference type="Proteomes" id="UP000188268">
    <property type="component" value="Unassembled WGS sequence"/>
</dbReference>
<dbReference type="Gramene" id="OMO75347">
    <property type="protein sequence ID" value="OMO75347"/>
    <property type="gene ID" value="CCACVL1_16197"/>
</dbReference>
<evidence type="ECO:0000313" key="2">
    <source>
        <dbReference type="EMBL" id="OMO75347.1"/>
    </source>
</evidence>
<protein>
    <submittedName>
        <fullName evidence="2">Uncharacterized protein</fullName>
    </submittedName>
</protein>
<accession>A0A1R3HYA8</accession>
<organism evidence="2 3">
    <name type="scientific">Corchorus capsularis</name>
    <name type="common">Jute</name>
    <dbReference type="NCBI Taxonomy" id="210143"/>
    <lineage>
        <taxon>Eukaryota</taxon>
        <taxon>Viridiplantae</taxon>
        <taxon>Streptophyta</taxon>
        <taxon>Embryophyta</taxon>
        <taxon>Tracheophyta</taxon>
        <taxon>Spermatophyta</taxon>
        <taxon>Magnoliopsida</taxon>
        <taxon>eudicotyledons</taxon>
        <taxon>Gunneridae</taxon>
        <taxon>Pentapetalae</taxon>
        <taxon>rosids</taxon>
        <taxon>malvids</taxon>
        <taxon>Malvales</taxon>
        <taxon>Malvaceae</taxon>
        <taxon>Grewioideae</taxon>
        <taxon>Apeibeae</taxon>
        <taxon>Corchorus</taxon>
    </lineage>
</organism>
<evidence type="ECO:0000313" key="3">
    <source>
        <dbReference type="Proteomes" id="UP000188268"/>
    </source>
</evidence>
<feature type="compositionally biased region" description="Basic residues" evidence="1">
    <location>
        <begin position="1"/>
        <end position="12"/>
    </location>
</feature>
<keyword evidence="3" id="KW-1185">Reference proteome</keyword>
<gene>
    <name evidence="2" type="ORF">CCACVL1_16197</name>
</gene>